<evidence type="ECO:0000313" key="2">
    <source>
        <dbReference type="EMBL" id="CAA9437131.1"/>
    </source>
</evidence>
<name>A0A6J4Q809_9RHOB</name>
<accession>A0A6J4Q809</accession>
<feature type="region of interest" description="Disordered" evidence="1">
    <location>
        <begin position="1"/>
        <end position="80"/>
    </location>
</feature>
<dbReference type="AlphaFoldDB" id="A0A6J4Q809"/>
<evidence type="ECO:0000256" key="1">
    <source>
        <dbReference type="SAM" id="MobiDB-lite"/>
    </source>
</evidence>
<feature type="non-terminal residue" evidence="2">
    <location>
        <position position="99"/>
    </location>
</feature>
<gene>
    <name evidence="2" type="ORF">AVDCRST_MAG15-3417</name>
</gene>
<dbReference type="EMBL" id="CADCUU010000487">
    <property type="protein sequence ID" value="CAA9437131.1"/>
    <property type="molecule type" value="Genomic_DNA"/>
</dbReference>
<organism evidence="2">
    <name type="scientific">uncultured Rubellimicrobium sp</name>
    <dbReference type="NCBI Taxonomy" id="543078"/>
    <lineage>
        <taxon>Bacteria</taxon>
        <taxon>Pseudomonadati</taxon>
        <taxon>Pseudomonadota</taxon>
        <taxon>Alphaproteobacteria</taxon>
        <taxon>Rhodobacterales</taxon>
        <taxon>Roseobacteraceae</taxon>
        <taxon>Rubellimicrobium</taxon>
        <taxon>environmental samples</taxon>
    </lineage>
</organism>
<reference evidence="2" key="1">
    <citation type="submission" date="2020-02" db="EMBL/GenBank/DDBJ databases">
        <authorList>
            <person name="Meier V. D."/>
        </authorList>
    </citation>
    <scope>NUCLEOTIDE SEQUENCE</scope>
    <source>
        <strain evidence="2">AVDCRST_MAG15</strain>
    </source>
</reference>
<feature type="non-terminal residue" evidence="2">
    <location>
        <position position="1"/>
    </location>
</feature>
<proteinExistence type="predicted"/>
<feature type="compositionally biased region" description="Basic and acidic residues" evidence="1">
    <location>
        <begin position="59"/>
        <end position="74"/>
    </location>
</feature>
<protein>
    <submittedName>
        <fullName evidence="2">Uncharacterized protein</fullName>
    </submittedName>
</protein>
<sequence>DPSQCLPCPVPQPDPHRGLRGRLRSPAFHPGHADLDSRRAQRQGRAGPRIRLVLQRRHGCVDRNPGRNGAHREPAPLGPWKLDLLPRRRRHVVLLHLAL</sequence>